<comment type="caution">
    <text evidence="4">The sequence shown here is derived from an EMBL/GenBank/DDBJ whole genome shotgun (WGS) entry which is preliminary data.</text>
</comment>
<dbReference type="SMART" id="SM00356">
    <property type="entry name" value="ZnF_C3H1"/>
    <property type="match status" value="2"/>
</dbReference>
<sequence>MSKPNKFLALFAKAKLQAAQAAAESLSDVMQVSVNTLPHILPNPPVGDPEAKQTKNQIQTTNSTEHQSLSFPQSSVVLAKPTSFSDLADCPGEICIPESVGHESCIEQTTGRHVENNNEVEEEEEGAINESSEILIEAGSVYSYSCISPKRKLSFPHSTQPQKKVTSPEIVCKICSLIGVHISSKCDNPFGKPLDETYVCNYCHIKGHHIRWCSTNPYKKKEKPVENNKNGQAQTADSKKNRPQSSKIKTSTAKDSIPNVSKKDNRPAATKSNSDRTKPAANHTKNHYSTYHKDIPPPGLIMHLHATIQMANLQIPATFALFVLYQGTILERLRRNTEILAKHGTQLQELNYSEPPHAKKKSGKSGKGNKKINEEVASRLDDSLNHISSLLATQPSQNRVAFVQLSPEPQLVNAPAPCLSHIDTIFAESLAAENDSRNTGVVHNQNTDFDEYNNLVNLSNDAFYSTDFNSAMYDPVQAFSKAYGSIQPASSTSSNSFPLQNSPATTLNLANTVPTLLTHIPISSSISTSTTTQTVHLLPQKFTQNRLKPPPTTILKTVLCRFHVQNKCKEGTSCRFSHDKAAVSCIFLAIHGECTNPSCEYSHTEITSAMRETMLAHTAAMRERKRVEKAIWELRNAALSDATTTDNVDDKEERRRVVDEVLFHEFGMDFSDSKVRRKQARENADAAAGEKKIVDGIEEALPDWVRELRESFLKATSPIGDDSA</sequence>
<evidence type="ECO:0000313" key="4">
    <source>
        <dbReference type="EMBL" id="KAJ3132003.1"/>
    </source>
</evidence>
<dbReference type="AlphaFoldDB" id="A0AAD5T6D6"/>
<feature type="domain" description="C3H1-type" evidence="3">
    <location>
        <begin position="554"/>
        <end position="581"/>
    </location>
</feature>
<proteinExistence type="predicted"/>
<keyword evidence="5" id="KW-1185">Reference proteome</keyword>
<dbReference type="Proteomes" id="UP001211907">
    <property type="component" value="Unassembled WGS sequence"/>
</dbReference>
<feature type="compositionally biased region" description="Polar residues" evidence="2">
    <location>
        <begin position="243"/>
        <end position="254"/>
    </location>
</feature>
<protein>
    <submittedName>
        <fullName evidence="4">Zinc finger CCCH domain-containing protein 4</fullName>
    </submittedName>
</protein>
<reference evidence="4" key="1">
    <citation type="submission" date="2020-05" db="EMBL/GenBank/DDBJ databases">
        <title>Phylogenomic resolution of chytrid fungi.</title>
        <authorList>
            <person name="Stajich J.E."/>
            <person name="Amses K."/>
            <person name="Simmons R."/>
            <person name="Seto K."/>
            <person name="Myers J."/>
            <person name="Bonds A."/>
            <person name="Quandt C.A."/>
            <person name="Barry K."/>
            <person name="Liu P."/>
            <person name="Grigoriev I."/>
            <person name="Longcore J.E."/>
            <person name="James T.Y."/>
        </authorList>
    </citation>
    <scope>NUCLEOTIDE SEQUENCE</scope>
    <source>
        <strain evidence="4">JEL0513</strain>
    </source>
</reference>
<evidence type="ECO:0000256" key="2">
    <source>
        <dbReference type="SAM" id="MobiDB-lite"/>
    </source>
</evidence>
<dbReference type="EMBL" id="JADGJH010000269">
    <property type="protein sequence ID" value="KAJ3132003.1"/>
    <property type="molecule type" value="Genomic_DNA"/>
</dbReference>
<feature type="region of interest" description="Disordered" evidence="2">
    <location>
        <begin position="43"/>
        <end position="67"/>
    </location>
</feature>
<evidence type="ECO:0000256" key="1">
    <source>
        <dbReference type="PROSITE-ProRule" id="PRU00723"/>
    </source>
</evidence>
<evidence type="ECO:0000259" key="3">
    <source>
        <dbReference type="PROSITE" id="PS50103"/>
    </source>
</evidence>
<name>A0AAD5T6D6_9FUNG</name>
<feature type="region of interest" description="Disordered" evidence="2">
    <location>
        <begin position="350"/>
        <end position="370"/>
    </location>
</feature>
<feature type="zinc finger region" description="C3H1-type" evidence="1">
    <location>
        <begin position="554"/>
        <end position="581"/>
    </location>
</feature>
<feature type="compositionally biased region" description="Polar residues" evidence="2">
    <location>
        <begin position="54"/>
        <end position="67"/>
    </location>
</feature>
<dbReference type="PROSITE" id="PS50103">
    <property type="entry name" value="ZF_C3H1"/>
    <property type="match status" value="1"/>
</dbReference>
<dbReference type="InterPro" id="IPR000571">
    <property type="entry name" value="Znf_CCCH"/>
</dbReference>
<evidence type="ECO:0000313" key="5">
    <source>
        <dbReference type="Proteomes" id="UP001211907"/>
    </source>
</evidence>
<dbReference type="Pfam" id="PF00642">
    <property type="entry name" value="zf-CCCH"/>
    <property type="match status" value="1"/>
</dbReference>
<feature type="compositionally biased region" description="Basic residues" evidence="2">
    <location>
        <begin position="358"/>
        <end position="370"/>
    </location>
</feature>
<keyword evidence="1" id="KW-0862">Zinc</keyword>
<dbReference type="GO" id="GO:0008270">
    <property type="term" value="F:zinc ion binding"/>
    <property type="evidence" value="ECO:0007669"/>
    <property type="project" value="UniProtKB-KW"/>
</dbReference>
<organism evidence="4 5">
    <name type="scientific">Physocladia obscura</name>
    <dbReference type="NCBI Taxonomy" id="109957"/>
    <lineage>
        <taxon>Eukaryota</taxon>
        <taxon>Fungi</taxon>
        <taxon>Fungi incertae sedis</taxon>
        <taxon>Chytridiomycota</taxon>
        <taxon>Chytridiomycota incertae sedis</taxon>
        <taxon>Chytridiomycetes</taxon>
        <taxon>Chytridiales</taxon>
        <taxon>Chytriomycetaceae</taxon>
        <taxon>Physocladia</taxon>
    </lineage>
</organism>
<keyword evidence="1" id="KW-0479">Metal-binding</keyword>
<keyword evidence="1" id="KW-0863">Zinc-finger</keyword>
<dbReference type="Gene3D" id="4.10.1000.10">
    <property type="entry name" value="Zinc finger, CCCH-type"/>
    <property type="match status" value="1"/>
</dbReference>
<feature type="region of interest" description="Disordered" evidence="2">
    <location>
        <begin position="219"/>
        <end position="292"/>
    </location>
</feature>
<accession>A0AAD5T6D6</accession>
<gene>
    <name evidence="4" type="primary">ZC3H4</name>
    <name evidence="4" type="ORF">HK100_005782</name>
</gene>